<feature type="signal peptide" evidence="2">
    <location>
        <begin position="1"/>
        <end position="18"/>
    </location>
</feature>
<dbReference type="RefSeq" id="WP_145186923.1">
    <property type="nucleotide sequence ID" value="NZ_CP036266.1"/>
</dbReference>
<proteinExistence type="predicted"/>
<evidence type="ECO:0000256" key="1">
    <source>
        <dbReference type="SAM" id="MobiDB-lite"/>
    </source>
</evidence>
<accession>A0A517PRB0</accession>
<reference evidence="3 4" key="1">
    <citation type="submission" date="2019-02" db="EMBL/GenBank/DDBJ databases">
        <title>Deep-cultivation of Planctomycetes and their phenomic and genomic characterization uncovers novel biology.</title>
        <authorList>
            <person name="Wiegand S."/>
            <person name="Jogler M."/>
            <person name="Boedeker C."/>
            <person name="Pinto D."/>
            <person name="Vollmers J."/>
            <person name="Rivas-Marin E."/>
            <person name="Kohn T."/>
            <person name="Peeters S.H."/>
            <person name="Heuer A."/>
            <person name="Rast P."/>
            <person name="Oberbeckmann S."/>
            <person name="Bunk B."/>
            <person name="Jeske O."/>
            <person name="Meyerdierks A."/>
            <person name="Storesund J.E."/>
            <person name="Kallscheuer N."/>
            <person name="Luecker S."/>
            <person name="Lage O.M."/>
            <person name="Pohl T."/>
            <person name="Merkel B.J."/>
            <person name="Hornburger P."/>
            <person name="Mueller R.-W."/>
            <person name="Bruemmer F."/>
            <person name="Labrenz M."/>
            <person name="Spormann A.M."/>
            <person name="Op den Camp H."/>
            <person name="Overmann J."/>
            <person name="Amann R."/>
            <person name="Jetten M.S.M."/>
            <person name="Mascher T."/>
            <person name="Medema M.H."/>
            <person name="Devos D.P."/>
            <person name="Kaster A.-K."/>
            <person name="Ovreas L."/>
            <person name="Rohde M."/>
            <person name="Galperin M.Y."/>
            <person name="Jogler C."/>
        </authorList>
    </citation>
    <scope>NUCLEOTIDE SEQUENCE [LARGE SCALE GENOMIC DNA]</scope>
    <source>
        <strain evidence="3 4">HG66A1</strain>
    </source>
</reference>
<feature type="region of interest" description="Disordered" evidence="1">
    <location>
        <begin position="52"/>
        <end position="119"/>
    </location>
</feature>
<keyword evidence="4" id="KW-1185">Reference proteome</keyword>
<evidence type="ECO:0008006" key="5">
    <source>
        <dbReference type="Google" id="ProtNLM"/>
    </source>
</evidence>
<feature type="chain" id="PRO_5021858290" description="Secreted protein" evidence="2">
    <location>
        <begin position="19"/>
        <end position="119"/>
    </location>
</feature>
<evidence type="ECO:0000313" key="3">
    <source>
        <dbReference type="EMBL" id="QDT21900.1"/>
    </source>
</evidence>
<keyword evidence="2" id="KW-0732">Signal</keyword>
<dbReference type="EMBL" id="CP036266">
    <property type="protein sequence ID" value="QDT21900.1"/>
    <property type="molecule type" value="Genomic_DNA"/>
</dbReference>
<protein>
    <recommendedName>
        <fullName evidence="5">Secreted protein</fullName>
    </recommendedName>
</protein>
<gene>
    <name evidence="3" type="ORF">HG66A1_37050</name>
</gene>
<organism evidence="3 4">
    <name type="scientific">Gimesia chilikensis</name>
    <dbReference type="NCBI Taxonomy" id="2605989"/>
    <lineage>
        <taxon>Bacteria</taxon>
        <taxon>Pseudomonadati</taxon>
        <taxon>Planctomycetota</taxon>
        <taxon>Planctomycetia</taxon>
        <taxon>Planctomycetales</taxon>
        <taxon>Planctomycetaceae</taxon>
        <taxon>Gimesia</taxon>
    </lineage>
</organism>
<dbReference type="OrthoDB" id="283748at2"/>
<dbReference type="Proteomes" id="UP000320421">
    <property type="component" value="Chromosome"/>
</dbReference>
<evidence type="ECO:0000313" key="4">
    <source>
        <dbReference type="Proteomes" id="UP000320421"/>
    </source>
</evidence>
<name>A0A517PRB0_9PLAN</name>
<feature type="compositionally biased region" description="Polar residues" evidence="1">
    <location>
        <begin position="85"/>
        <end position="94"/>
    </location>
</feature>
<dbReference type="AlphaFoldDB" id="A0A517PRB0"/>
<evidence type="ECO:0000256" key="2">
    <source>
        <dbReference type="SAM" id="SignalP"/>
    </source>
</evidence>
<sequence length="119" mass="13447" precursor="true">MNSWFRLCVIVLLTPACAGCINSTNTRIPRLFSDRQAMNRSQKMEERKMMELEDPIPSSSLGPEVVRPPDFSRQRTESRLAIEQSMMTKPTGQPQPGGAMRPTPRLSGRNSKYPEVIQP</sequence>
<feature type="compositionally biased region" description="Basic and acidic residues" evidence="1">
    <location>
        <begin position="70"/>
        <end position="80"/>
    </location>
</feature>